<feature type="compositionally biased region" description="Polar residues" evidence="1">
    <location>
        <begin position="213"/>
        <end position="230"/>
    </location>
</feature>
<dbReference type="PANTHER" id="PTHR43828">
    <property type="entry name" value="ASPARAGINASE"/>
    <property type="match status" value="1"/>
</dbReference>
<dbReference type="GO" id="GO:0003677">
    <property type="term" value="F:DNA binding"/>
    <property type="evidence" value="ECO:0007669"/>
    <property type="project" value="InterPro"/>
</dbReference>
<dbReference type="Gene3D" id="3.10.260.10">
    <property type="entry name" value="Transcription regulator HTH, APSES-type DNA-binding domain"/>
    <property type="match status" value="1"/>
</dbReference>
<feature type="region of interest" description="Disordered" evidence="1">
    <location>
        <begin position="431"/>
        <end position="473"/>
    </location>
</feature>
<dbReference type="GO" id="GO:0030907">
    <property type="term" value="C:MBF transcription complex"/>
    <property type="evidence" value="ECO:0007669"/>
    <property type="project" value="TreeGrafter"/>
</dbReference>
<organism evidence="3 4">
    <name type="scientific">Penicillium decumbens</name>
    <dbReference type="NCBI Taxonomy" id="69771"/>
    <lineage>
        <taxon>Eukaryota</taxon>
        <taxon>Fungi</taxon>
        <taxon>Dikarya</taxon>
        <taxon>Ascomycota</taxon>
        <taxon>Pezizomycotina</taxon>
        <taxon>Eurotiomycetes</taxon>
        <taxon>Eurotiomycetidae</taxon>
        <taxon>Eurotiales</taxon>
        <taxon>Aspergillaceae</taxon>
        <taxon>Penicillium</taxon>
    </lineage>
</organism>
<dbReference type="InterPro" id="IPR036887">
    <property type="entry name" value="HTH_APSES_sf"/>
</dbReference>
<dbReference type="STRING" id="69771.A0A1V6P768"/>
<dbReference type="GO" id="GO:0000981">
    <property type="term" value="F:DNA-binding transcription factor activity, RNA polymerase II-specific"/>
    <property type="evidence" value="ECO:0007669"/>
    <property type="project" value="UniProtKB-ARBA"/>
</dbReference>
<name>A0A1V6P768_PENDC</name>
<protein>
    <recommendedName>
        <fullName evidence="2">HTH APSES-type domain-containing protein</fullName>
    </recommendedName>
</protein>
<proteinExistence type="predicted"/>
<dbReference type="AlphaFoldDB" id="A0A1V6P768"/>
<gene>
    <name evidence="3" type="ORF">PENDEC_c020G00315</name>
</gene>
<dbReference type="SUPFAM" id="SSF54616">
    <property type="entry name" value="DNA-binding domain of Mlu1-box binding protein MBP1"/>
    <property type="match status" value="1"/>
</dbReference>
<dbReference type="PANTHER" id="PTHR43828:SF5">
    <property type="entry name" value="TRANSCRIPTIONAL REPRESSOR XBP1"/>
    <property type="match status" value="1"/>
</dbReference>
<feature type="domain" description="HTH APSES-type" evidence="2">
    <location>
        <begin position="58"/>
        <end position="176"/>
    </location>
</feature>
<dbReference type="OrthoDB" id="5562739at2759"/>
<dbReference type="PROSITE" id="PS51299">
    <property type="entry name" value="HTH_APSES"/>
    <property type="match status" value="1"/>
</dbReference>
<reference evidence="4" key="1">
    <citation type="journal article" date="2017" name="Nat. Microbiol.">
        <title>Global analysis of biosynthetic gene clusters reveals vast potential of secondary metabolite production in Penicillium species.</title>
        <authorList>
            <person name="Nielsen J.C."/>
            <person name="Grijseels S."/>
            <person name="Prigent S."/>
            <person name="Ji B."/>
            <person name="Dainat J."/>
            <person name="Nielsen K.F."/>
            <person name="Frisvad J.C."/>
            <person name="Workman M."/>
            <person name="Nielsen J."/>
        </authorList>
    </citation>
    <scope>NUCLEOTIDE SEQUENCE [LARGE SCALE GENOMIC DNA]</scope>
    <source>
        <strain evidence="4">IBT 11843</strain>
    </source>
</reference>
<evidence type="ECO:0000313" key="3">
    <source>
        <dbReference type="EMBL" id="OQD72582.1"/>
    </source>
</evidence>
<accession>A0A1V6P768</accession>
<dbReference type="InterPro" id="IPR003163">
    <property type="entry name" value="Tscrpt_reg_HTH_APSES-type"/>
</dbReference>
<evidence type="ECO:0000259" key="2">
    <source>
        <dbReference type="PROSITE" id="PS51299"/>
    </source>
</evidence>
<dbReference type="EMBL" id="MDYL01000020">
    <property type="protein sequence ID" value="OQD72582.1"/>
    <property type="molecule type" value="Genomic_DNA"/>
</dbReference>
<dbReference type="Proteomes" id="UP000191522">
    <property type="component" value="Unassembled WGS sequence"/>
</dbReference>
<sequence length="473" mass="52936">MPKDSPVFRPGKTQGEVRYPPCEERDEELTRIHKAYALHPMGEIALYPRHIPYQSDKKSFQEKTGRDSFHVFQYTFREPGTQEVWTVMWDYNIGLVRTTHLFKCMGYQKTIPGRALTQNEGLREICHSITGGALAAQGYWWPYEAAKAVAATFCWRIRYALTPLFGTDFPAMCIHPSDLAHHGRMRIHESIVAEATRIAHHYRDIELQKARDGSNQAAKSSGTNVSQRVGSQPPFVYDGRDRQRVKSKFPRHSYEDSIGSARDSSSEPYCNSPESQTRNPWTPVNGPPRSSDVVTYSSDISPRQFFRPFITSQKHGLSGGESDSDTDVRPRSNFSALGKEDAEMGEADSGVADVEFDGSISDTSISDGSIDDDDEYCGPVSRLSTGEEAPSERVKKNPPRSARGRGSDPLPSSGHFAHEVKAAHALLRLHMQEAKDDECDNDDPMDRPSGTSSETSRFLKVVPETRKRRCASL</sequence>
<feature type="compositionally biased region" description="Low complexity" evidence="1">
    <location>
        <begin position="357"/>
        <end position="368"/>
    </location>
</feature>
<keyword evidence="4" id="KW-1185">Reference proteome</keyword>
<evidence type="ECO:0000313" key="4">
    <source>
        <dbReference type="Proteomes" id="UP000191522"/>
    </source>
</evidence>
<dbReference type="GO" id="GO:0033309">
    <property type="term" value="C:SBF transcription complex"/>
    <property type="evidence" value="ECO:0007669"/>
    <property type="project" value="TreeGrafter"/>
</dbReference>
<comment type="caution">
    <text evidence="3">The sequence shown here is derived from an EMBL/GenBank/DDBJ whole genome shotgun (WGS) entry which is preliminary data.</text>
</comment>
<feature type="region of interest" description="Disordered" evidence="1">
    <location>
        <begin position="209"/>
        <end position="295"/>
    </location>
</feature>
<feature type="compositionally biased region" description="Polar residues" evidence="1">
    <location>
        <begin position="262"/>
        <end position="282"/>
    </location>
</feature>
<feature type="region of interest" description="Disordered" evidence="1">
    <location>
        <begin position="311"/>
        <end position="418"/>
    </location>
</feature>
<dbReference type="InterPro" id="IPR051642">
    <property type="entry name" value="SWI6-like"/>
</dbReference>
<evidence type="ECO:0000256" key="1">
    <source>
        <dbReference type="SAM" id="MobiDB-lite"/>
    </source>
</evidence>